<reference evidence="1" key="2">
    <citation type="submission" date="2021-04" db="EMBL/GenBank/DDBJ databases">
        <authorList>
            <person name="Gilroy R."/>
        </authorList>
    </citation>
    <scope>NUCLEOTIDE SEQUENCE</scope>
    <source>
        <strain evidence="1">ChiHjej8B7-25341</strain>
    </source>
</reference>
<accession>A0A9D2QZA3</accession>
<dbReference type="AlphaFoldDB" id="A0A9D2QZA3"/>
<comment type="caution">
    <text evidence="1">The sequence shown here is derived from an EMBL/GenBank/DDBJ whole genome shotgun (WGS) entry which is preliminary data.</text>
</comment>
<dbReference type="EMBL" id="DWUW01000122">
    <property type="protein sequence ID" value="HJD31145.1"/>
    <property type="molecule type" value="Genomic_DNA"/>
</dbReference>
<reference evidence="1" key="1">
    <citation type="journal article" date="2021" name="PeerJ">
        <title>Extensive microbial diversity within the chicken gut microbiome revealed by metagenomics and culture.</title>
        <authorList>
            <person name="Gilroy R."/>
            <person name="Ravi A."/>
            <person name="Getino M."/>
            <person name="Pursley I."/>
            <person name="Horton D.L."/>
            <person name="Alikhan N.F."/>
            <person name="Baker D."/>
            <person name="Gharbi K."/>
            <person name="Hall N."/>
            <person name="Watson M."/>
            <person name="Adriaenssens E.M."/>
            <person name="Foster-Nyarko E."/>
            <person name="Jarju S."/>
            <person name="Secka A."/>
            <person name="Antonio M."/>
            <person name="Oren A."/>
            <person name="Chaudhuri R.R."/>
            <person name="La Ragione R."/>
            <person name="Hildebrand F."/>
            <person name="Pallen M.J."/>
        </authorList>
    </citation>
    <scope>NUCLEOTIDE SEQUENCE</scope>
    <source>
        <strain evidence="1">ChiHjej8B7-25341</strain>
    </source>
</reference>
<dbReference type="Proteomes" id="UP000823851">
    <property type="component" value="Unassembled WGS sequence"/>
</dbReference>
<proteinExistence type="predicted"/>
<evidence type="ECO:0000313" key="2">
    <source>
        <dbReference type="Proteomes" id="UP000823851"/>
    </source>
</evidence>
<protein>
    <submittedName>
        <fullName evidence="1">Uncharacterized protein</fullName>
    </submittedName>
</protein>
<organism evidence="1 2">
    <name type="scientific">Candidatus Eisenbergiella stercorigallinarum</name>
    <dbReference type="NCBI Taxonomy" id="2838557"/>
    <lineage>
        <taxon>Bacteria</taxon>
        <taxon>Bacillati</taxon>
        <taxon>Bacillota</taxon>
        <taxon>Clostridia</taxon>
        <taxon>Lachnospirales</taxon>
        <taxon>Lachnospiraceae</taxon>
        <taxon>Eisenbergiella</taxon>
    </lineage>
</organism>
<sequence>MKYNYTGMQYVQLAKEQFYQVLREVPFVSDIEIISTEFQRDFGDFYAVVHFSDNKETTKFCVEVKTRGERRFVNEFISMVPQRADGIFYIFMAPYISESSAEAMR</sequence>
<evidence type="ECO:0000313" key="1">
    <source>
        <dbReference type="EMBL" id="HJD31145.1"/>
    </source>
</evidence>
<name>A0A9D2QZA3_9FIRM</name>
<feature type="non-terminal residue" evidence="1">
    <location>
        <position position="105"/>
    </location>
</feature>
<gene>
    <name evidence="1" type="ORF">H9912_04295</name>
</gene>